<name>A0A0N4WLE7_HAEPC</name>
<organism evidence="3">
    <name type="scientific">Haemonchus placei</name>
    <name type="common">Barber's pole worm</name>
    <dbReference type="NCBI Taxonomy" id="6290"/>
    <lineage>
        <taxon>Eukaryota</taxon>
        <taxon>Metazoa</taxon>
        <taxon>Ecdysozoa</taxon>
        <taxon>Nematoda</taxon>
        <taxon>Chromadorea</taxon>
        <taxon>Rhabditida</taxon>
        <taxon>Rhabditina</taxon>
        <taxon>Rhabditomorpha</taxon>
        <taxon>Strongyloidea</taxon>
        <taxon>Trichostrongylidae</taxon>
        <taxon>Haemonchus</taxon>
    </lineage>
</organism>
<keyword evidence="2" id="KW-1185">Reference proteome</keyword>
<reference evidence="1 2" key="2">
    <citation type="submission" date="2018-11" db="EMBL/GenBank/DDBJ databases">
        <authorList>
            <consortium name="Pathogen Informatics"/>
        </authorList>
    </citation>
    <scope>NUCLEOTIDE SEQUENCE [LARGE SCALE GENOMIC DNA]</scope>
    <source>
        <strain evidence="1 2">MHpl1</strain>
    </source>
</reference>
<dbReference type="Proteomes" id="UP000268014">
    <property type="component" value="Unassembled WGS sequence"/>
</dbReference>
<evidence type="ECO:0000313" key="1">
    <source>
        <dbReference type="EMBL" id="VDO44329.1"/>
    </source>
</evidence>
<accession>A0A0N4WLE7</accession>
<sequence>MDQGPCAGFTNHIRDEPLGGACVGVGGAQQDVFRVQKFPLISQRSLLSLDGSLSGVIVPIDGHAYAGSQVLVDYRYHASASSSEMSCESDDGIQRGY</sequence>
<dbReference type="EMBL" id="UZAF01017720">
    <property type="protein sequence ID" value="VDO44329.1"/>
    <property type="molecule type" value="Genomic_DNA"/>
</dbReference>
<evidence type="ECO:0000313" key="3">
    <source>
        <dbReference type="WBParaSite" id="HPLM_0001197001-mRNA-1"/>
    </source>
</evidence>
<protein>
    <submittedName>
        <fullName evidence="3">Fimbrial biogenesis outer membrane usher protein</fullName>
    </submittedName>
</protein>
<evidence type="ECO:0000313" key="2">
    <source>
        <dbReference type="Proteomes" id="UP000268014"/>
    </source>
</evidence>
<gene>
    <name evidence="1" type="ORF">HPLM_LOCUS11962</name>
</gene>
<dbReference type="AlphaFoldDB" id="A0A0N4WLE7"/>
<dbReference type="WBParaSite" id="HPLM_0001197001-mRNA-1">
    <property type="protein sequence ID" value="HPLM_0001197001-mRNA-1"/>
    <property type="gene ID" value="HPLM_0001197001"/>
</dbReference>
<proteinExistence type="predicted"/>
<reference evidence="3" key="1">
    <citation type="submission" date="2017-02" db="UniProtKB">
        <authorList>
            <consortium name="WormBaseParasite"/>
        </authorList>
    </citation>
    <scope>IDENTIFICATION</scope>
</reference>